<feature type="compositionally biased region" description="Polar residues" evidence="5">
    <location>
        <begin position="66"/>
        <end position="81"/>
    </location>
</feature>
<dbReference type="EMBL" id="JAFIMR010000041">
    <property type="protein sequence ID" value="KAI1857152.1"/>
    <property type="molecule type" value="Genomic_DNA"/>
</dbReference>
<dbReference type="PANTHER" id="PTHR15157:SF13">
    <property type="entry name" value="AUTOPHAGY-RELATED PROTEIN 14"/>
    <property type="match status" value="1"/>
</dbReference>
<evidence type="ECO:0000256" key="5">
    <source>
        <dbReference type="SAM" id="MobiDB-lite"/>
    </source>
</evidence>
<sequence>MDPRTGNAMCDICQRGHHPQRLPFLCAMDARNLLYEKRIANAQVLIEMDELEQRVNALLQDGQADAATTSAGRASHTYTENSHSEEQKAKLRTEQIISAAEKLQKEVDEAKKEIQDRKAVIARRKTDLASASQGIAARRRRELEETQKAISMSKFRWNQDHGAMAAYRGALCAEVAKLYRLQRVRRGNPVRFEYKIGGLEIVDLHHLNSKLNRNKRTGEGPNHRKGTHPEHISASLGHIAHLLWLASHYLSIKLPAEITLPHNDYPKPTIFSLASSYQHGQVSFPGASPLPVDPLDRQYGHVPHPRPLFLDKPLSSFSKDESNNYTAFLEGVCLLAYNIVWLCRTQGVPVGNNDNSFEDFTYIGRNLYNLLIGSSVNRGQPPQAMLDANGSPARNGALGGNGEGNDLAKATPQMGAWSHGTAHTSLSSTAGNEFTRSFKLPNPIKLADKLKSRLANDAPVPEWELIEGGDFGPNDLDDGVFVGGSPQSKGRAPRYGLESYMSVNTIRSHASSDTRISGATANTAGTRDKERSSNGWTKIKPR</sequence>
<dbReference type="GO" id="GO:0000149">
    <property type="term" value="F:SNARE binding"/>
    <property type="evidence" value="ECO:0007669"/>
    <property type="project" value="TreeGrafter"/>
</dbReference>
<dbReference type="GO" id="GO:0032991">
    <property type="term" value="C:protein-containing complex"/>
    <property type="evidence" value="ECO:0007669"/>
    <property type="project" value="UniProtKB-ARBA"/>
</dbReference>
<keyword evidence="7" id="KW-1185">Reference proteome</keyword>
<protein>
    <recommendedName>
        <fullName evidence="2">Autophagy-related protein 14</fullName>
    </recommendedName>
</protein>
<gene>
    <name evidence="6" type="ORF">JX265_011353</name>
</gene>
<evidence type="ECO:0000313" key="6">
    <source>
        <dbReference type="EMBL" id="KAI1857152.1"/>
    </source>
</evidence>
<evidence type="ECO:0000256" key="3">
    <source>
        <dbReference type="ARBA" id="ARBA00023054"/>
    </source>
</evidence>
<feature type="region of interest" description="Disordered" evidence="5">
    <location>
        <begin position="66"/>
        <end position="89"/>
    </location>
</feature>
<dbReference type="GO" id="GO:0035493">
    <property type="term" value="P:SNARE complex assembly"/>
    <property type="evidence" value="ECO:0007669"/>
    <property type="project" value="TreeGrafter"/>
</dbReference>
<evidence type="ECO:0000256" key="2">
    <source>
        <dbReference type="ARBA" id="ARBA00013807"/>
    </source>
</evidence>
<evidence type="ECO:0000256" key="4">
    <source>
        <dbReference type="SAM" id="Coils"/>
    </source>
</evidence>
<dbReference type="GO" id="GO:0005768">
    <property type="term" value="C:endosome"/>
    <property type="evidence" value="ECO:0007669"/>
    <property type="project" value="TreeGrafter"/>
</dbReference>
<dbReference type="AlphaFoldDB" id="A0A9P9WCU5"/>
<organism evidence="6 7">
    <name type="scientific">Neoarthrinium moseri</name>
    <dbReference type="NCBI Taxonomy" id="1658444"/>
    <lineage>
        <taxon>Eukaryota</taxon>
        <taxon>Fungi</taxon>
        <taxon>Dikarya</taxon>
        <taxon>Ascomycota</taxon>
        <taxon>Pezizomycotina</taxon>
        <taxon>Sordariomycetes</taxon>
        <taxon>Xylariomycetidae</taxon>
        <taxon>Amphisphaeriales</taxon>
        <taxon>Apiosporaceae</taxon>
        <taxon>Neoarthrinium</taxon>
    </lineage>
</organism>
<dbReference type="Proteomes" id="UP000829685">
    <property type="component" value="Unassembled WGS sequence"/>
</dbReference>
<proteinExistence type="inferred from homology"/>
<evidence type="ECO:0000313" key="7">
    <source>
        <dbReference type="Proteomes" id="UP000829685"/>
    </source>
</evidence>
<dbReference type="InterPro" id="IPR018791">
    <property type="entry name" value="UV_resistance/autophagy_Atg14"/>
</dbReference>
<name>A0A9P9WCU5_9PEZI</name>
<dbReference type="PANTHER" id="PTHR15157">
    <property type="entry name" value="UV RADIATION RESISTANCE-ASSOCIATED GENE PROTEIN"/>
    <property type="match status" value="1"/>
</dbReference>
<comment type="similarity">
    <text evidence="1">Belongs to the ATG14 family.</text>
</comment>
<accession>A0A9P9WCU5</accession>
<reference evidence="6" key="1">
    <citation type="submission" date="2021-03" db="EMBL/GenBank/DDBJ databases">
        <title>Revisited historic fungal species revealed as producer of novel bioactive compounds through whole genome sequencing and comparative genomics.</title>
        <authorList>
            <person name="Vignolle G.A."/>
            <person name="Hochenegger N."/>
            <person name="Mach R.L."/>
            <person name="Mach-Aigner A.R."/>
            <person name="Javad Rahimi M."/>
            <person name="Salim K.A."/>
            <person name="Chan C.M."/>
            <person name="Lim L.B.L."/>
            <person name="Cai F."/>
            <person name="Druzhinina I.S."/>
            <person name="U'Ren J.M."/>
            <person name="Derntl C."/>
        </authorList>
    </citation>
    <scope>NUCLEOTIDE SEQUENCE</scope>
    <source>
        <strain evidence="6">TUCIM 5799</strain>
    </source>
</reference>
<feature type="coiled-coil region" evidence="4">
    <location>
        <begin position="93"/>
        <end position="120"/>
    </location>
</feature>
<keyword evidence="3 4" id="KW-0175">Coiled coil</keyword>
<dbReference type="GO" id="GO:0000323">
    <property type="term" value="C:lytic vacuole"/>
    <property type="evidence" value="ECO:0007669"/>
    <property type="project" value="TreeGrafter"/>
</dbReference>
<feature type="compositionally biased region" description="Polar residues" evidence="5">
    <location>
        <begin position="508"/>
        <end position="525"/>
    </location>
</feature>
<evidence type="ECO:0000256" key="1">
    <source>
        <dbReference type="ARBA" id="ARBA00009574"/>
    </source>
</evidence>
<dbReference type="Pfam" id="PF10186">
    <property type="entry name" value="ATG14"/>
    <property type="match status" value="1"/>
</dbReference>
<feature type="region of interest" description="Disordered" evidence="5">
    <location>
        <begin position="508"/>
        <end position="542"/>
    </location>
</feature>
<comment type="caution">
    <text evidence="6">The sequence shown here is derived from an EMBL/GenBank/DDBJ whole genome shotgun (WGS) entry which is preliminary data.</text>
</comment>